<dbReference type="SUPFAM" id="SSF48403">
    <property type="entry name" value="Ankyrin repeat"/>
    <property type="match status" value="1"/>
</dbReference>
<evidence type="ECO:0008006" key="3">
    <source>
        <dbReference type="Google" id="ProtNLM"/>
    </source>
</evidence>
<sequence>MVYVLWSTQVYSCTQFIHLFRSAKALEKKLLVVHQRAASPAANIAIHIKRFIDKYTQKIYESGNRSRRIFRNNPNLLRNIDLCLSYLLFLVKSPNDDQDIDVMMSTAVQILAVQTEKYETVTGDWGFELIKQEINILKIPSPIDLNSLAEQLERYIENRRNFANLAEDADFILPPIHQLLLLTRSNSIIQAACHSRLLPSITDERDIFDRRLLETLLDEISEPDIESFAGLCTASEKMDQFYRSSLHVACMNGSAKVIEDLMNDEDDINSEGPMRTRPLHLAFAFGHNDVIEKLLEDEDLDVSCLDELGRDPMSYAPESECVQAKNHVMLKLDALRTKEWGGLAQEYFHTNWEDTPFDIGLDMLLF</sequence>
<accession>A0AAD4KN78</accession>
<evidence type="ECO:0000313" key="2">
    <source>
        <dbReference type="Proteomes" id="UP001201262"/>
    </source>
</evidence>
<dbReference type="AlphaFoldDB" id="A0AAD4KN78"/>
<dbReference type="Pfam" id="PF12796">
    <property type="entry name" value="Ank_2"/>
    <property type="match status" value="1"/>
</dbReference>
<dbReference type="RefSeq" id="XP_046070446.1">
    <property type="nucleotide sequence ID" value="XM_046216543.1"/>
</dbReference>
<dbReference type="Gene3D" id="1.25.40.20">
    <property type="entry name" value="Ankyrin repeat-containing domain"/>
    <property type="match status" value="1"/>
</dbReference>
<organism evidence="1 2">
    <name type="scientific">Talaromyces proteolyticus</name>
    <dbReference type="NCBI Taxonomy" id="1131652"/>
    <lineage>
        <taxon>Eukaryota</taxon>
        <taxon>Fungi</taxon>
        <taxon>Dikarya</taxon>
        <taxon>Ascomycota</taxon>
        <taxon>Pezizomycotina</taxon>
        <taxon>Eurotiomycetes</taxon>
        <taxon>Eurotiomycetidae</taxon>
        <taxon>Eurotiales</taxon>
        <taxon>Trichocomaceae</taxon>
        <taxon>Talaromyces</taxon>
        <taxon>Talaromyces sect. Bacilispori</taxon>
    </lineage>
</organism>
<gene>
    <name evidence="1" type="ORF">BGW36DRAFT_382462</name>
</gene>
<dbReference type="SMART" id="SM00248">
    <property type="entry name" value="ANK"/>
    <property type="match status" value="2"/>
</dbReference>
<dbReference type="Proteomes" id="UP001201262">
    <property type="component" value="Unassembled WGS sequence"/>
</dbReference>
<dbReference type="InterPro" id="IPR036770">
    <property type="entry name" value="Ankyrin_rpt-contain_sf"/>
</dbReference>
<reference evidence="1" key="1">
    <citation type="submission" date="2021-12" db="EMBL/GenBank/DDBJ databases">
        <title>Convergent genome expansion in fungi linked to evolution of root-endophyte symbiosis.</title>
        <authorList>
            <consortium name="DOE Joint Genome Institute"/>
            <person name="Ke Y.-H."/>
            <person name="Bonito G."/>
            <person name="Liao H.-L."/>
            <person name="Looney B."/>
            <person name="Rojas-Flechas A."/>
            <person name="Nash J."/>
            <person name="Hameed K."/>
            <person name="Schadt C."/>
            <person name="Martin F."/>
            <person name="Crous P.W."/>
            <person name="Miettinen O."/>
            <person name="Magnuson J.K."/>
            <person name="Labbe J."/>
            <person name="Jacobson D."/>
            <person name="Doktycz M.J."/>
            <person name="Veneault-Fourrey C."/>
            <person name="Kuo A."/>
            <person name="Mondo S."/>
            <person name="Calhoun S."/>
            <person name="Riley R."/>
            <person name="Ohm R."/>
            <person name="LaButti K."/>
            <person name="Andreopoulos B."/>
            <person name="Pangilinan J."/>
            <person name="Nolan M."/>
            <person name="Tritt A."/>
            <person name="Clum A."/>
            <person name="Lipzen A."/>
            <person name="Daum C."/>
            <person name="Barry K."/>
            <person name="Grigoriev I.V."/>
            <person name="Vilgalys R."/>
        </authorList>
    </citation>
    <scope>NUCLEOTIDE SEQUENCE</scope>
    <source>
        <strain evidence="1">PMI_201</strain>
    </source>
</reference>
<dbReference type="InterPro" id="IPR002110">
    <property type="entry name" value="Ankyrin_rpt"/>
</dbReference>
<protein>
    <recommendedName>
        <fullName evidence="3">Ankyrin</fullName>
    </recommendedName>
</protein>
<proteinExistence type="predicted"/>
<comment type="caution">
    <text evidence="1">The sequence shown here is derived from an EMBL/GenBank/DDBJ whole genome shotgun (WGS) entry which is preliminary data.</text>
</comment>
<keyword evidence="2" id="KW-1185">Reference proteome</keyword>
<name>A0AAD4KN78_9EURO</name>
<dbReference type="EMBL" id="JAJTJA010000008">
    <property type="protein sequence ID" value="KAH8695304.1"/>
    <property type="molecule type" value="Genomic_DNA"/>
</dbReference>
<dbReference type="GeneID" id="70246830"/>
<evidence type="ECO:0000313" key="1">
    <source>
        <dbReference type="EMBL" id="KAH8695304.1"/>
    </source>
</evidence>